<dbReference type="Proteomes" id="UP000005317">
    <property type="component" value="Unassembled WGS sequence"/>
</dbReference>
<keyword evidence="1" id="KW-0472">Membrane</keyword>
<feature type="transmembrane region" description="Helical" evidence="1">
    <location>
        <begin position="6"/>
        <end position="27"/>
    </location>
</feature>
<dbReference type="AlphaFoldDB" id="A0A656HLQ8"/>
<reference evidence="3" key="1">
    <citation type="journal article" date="2011" name="Stand. Genomic Sci.">
        <title>Genome sequence of the filamentous, gliding Thiothrix nivea neotype strain (JP2(T)).</title>
        <authorList>
            <person name="Lapidus A."/>
            <person name="Nolan M."/>
            <person name="Lucas S."/>
            <person name="Glavina Del Rio T."/>
            <person name="Tice H."/>
            <person name="Cheng J.F."/>
            <person name="Tapia R."/>
            <person name="Han C."/>
            <person name="Goodwin L."/>
            <person name="Pitluck S."/>
            <person name="Liolios K."/>
            <person name="Pagani I."/>
            <person name="Ivanova N."/>
            <person name="Huntemann M."/>
            <person name="Mavromatis K."/>
            <person name="Mikhailova N."/>
            <person name="Pati A."/>
            <person name="Chen A."/>
            <person name="Palaniappan K."/>
            <person name="Land M."/>
            <person name="Brambilla E.M."/>
            <person name="Rohde M."/>
            <person name="Abt B."/>
            <person name="Verbarg S."/>
            <person name="Goker M."/>
            <person name="Bristow J."/>
            <person name="Eisen J.A."/>
            <person name="Markowitz V."/>
            <person name="Hugenholtz P."/>
            <person name="Kyrpides N.C."/>
            <person name="Klenk H.P."/>
            <person name="Woyke T."/>
        </authorList>
    </citation>
    <scope>NUCLEOTIDE SEQUENCE [LARGE SCALE GENOMIC DNA]</scope>
    <source>
        <strain evidence="3">ATCC 35100 / DSM 5205 / JP2</strain>
    </source>
</reference>
<organism evidence="2 3">
    <name type="scientific">Thiothrix nivea (strain ATCC 35100 / DSM 5205 / JP2)</name>
    <dbReference type="NCBI Taxonomy" id="870187"/>
    <lineage>
        <taxon>Bacteria</taxon>
        <taxon>Pseudomonadati</taxon>
        <taxon>Pseudomonadota</taxon>
        <taxon>Gammaproteobacteria</taxon>
        <taxon>Thiotrichales</taxon>
        <taxon>Thiotrichaceae</taxon>
        <taxon>Thiothrix</taxon>
    </lineage>
</organism>
<accession>A0A656HLQ8</accession>
<keyword evidence="3" id="KW-1185">Reference proteome</keyword>
<keyword evidence="1" id="KW-0812">Transmembrane</keyword>
<protein>
    <submittedName>
        <fullName evidence="2">Uncharacterized protein</fullName>
    </submittedName>
</protein>
<evidence type="ECO:0000313" key="2">
    <source>
        <dbReference type="EMBL" id="EIJ36260.1"/>
    </source>
</evidence>
<evidence type="ECO:0000256" key="1">
    <source>
        <dbReference type="SAM" id="Phobius"/>
    </source>
</evidence>
<sequence precursor="true">MSYWYLLFPVVAVLLLCFSTGVCLWAFKKGRFITLEYLFWRNMVRWSVKSGHLKEELLKESRGRLRKRQYQ</sequence>
<dbReference type="EMBL" id="JH651384">
    <property type="protein sequence ID" value="EIJ36260.1"/>
    <property type="molecule type" value="Genomic_DNA"/>
</dbReference>
<proteinExistence type="predicted"/>
<name>A0A656HLQ8_THINJ</name>
<evidence type="ECO:0000313" key="3">
    <source>
        <dbReference type="Proteomes" id="UP000005317"/>
    </source>
</evidence>
<keyword evidence="1" id="KW-1133">Transmembrane helix</keyword>
<gene>
    <name evidence="2" type="ORF">Thini_3758</name>
</gene>